<name>A0A6J3MLT8_9PEZI</name>
<reference evidence="2" key="3">
    <citation type="submission" date="2025-08" db="UniProtKB">
        <authorList>
            <consortium name="RefSeq"/>
        </authorList>
    </citation>
    <scope>IDENTIFICATION</scope>
    <source>
        <strain evidence="2">CBS 342.82</strain>
    </source>
</reference>
<proteinExistence type="predicted"/>
<dbReference type="Proteomes" id="UP000504637">
    <property type="component" value="Unplaced"/>
</dbReference>
<accession>A0A6J3MLT8</accession>
<keyword evidence="1" id="KW-1185">Reference proteome</keyword>
<reference evidence="2" key="2">
    <citation type="submission" date="2020-04" db="EMBL/GenBank/DDBJ databases">
        <authorList>
            <consortium name="NCBI Genome Project"/>
        </authorList>
    </citation>
    <scope>NUCLEOTIDE SEQUENCE</scope>
    <source>
        <strain evidence="2">CBS 342.82</strain>
    </source>
</reference>
<dbReference type="RefSeq" id="XP_033464988.1">
    <property type="nucleotide sequence ID" value="XM_033603840.1"/>
</dbReference>
<reference evidence="2" key="1">
    <citation type="submission" date="2020-01" db="EMBL/GenBank/DDBJ databases">
        <authorList>
            <consortium name="DOE Joint Genome Institute"/>
            <person name="Haridas S."/>
            <person name="Albert R."/>
            <person name="Binder M."/>
            <person name="Bloem J."/>
            <person name="Labutti K."/>
            <person name="Salamov A."/>
            <person name="Andreopoulos B."/>
            <person name="Baker S.E."/>
            <person name="Barry K."/>
            <person name="Bills G."/>
            <person name="Bluhm B.H."/>
            <person name="Cannon C."/>
            <person name="Castanera R."/>
            <person name="Culley D.E."/>
            <person name="Daum C."/>
            <person name="Ezra D."/>
            <person name="Gonzalez J.B."/>
            <person name="Henrissat B."/>
            <person name="Kuo A."/>
            <person name="Liang C."/>
            <person name="Lipzen A."/>
            <person name="Lutzoni F."/>
            <person name="Magnuson J."/>
            <person name="Mondo S."/>
            <person name="Nolan M."/>
            <person name="Ohm R."/>
            <person name="Pangilinan J."/>
            <person name="Park H.-J."/>
            <person name="Ramirez L."/>
            <person name="Alfaro M."/>
            <person name="Sun H."/>
            <person name="Tritt A."/>
            <person name="Yoshinaga Y."/>
            <person name="Zwiers L.-H."/>
            <person name="Turgeon B.G."/>
            <person name="Goodwin S.B."/>
            <person name="Spatafora J.W."/>
            <person name="Crous P.W."/>
            <person name="Grigoriev I.V."/>
        </authorList>
    </citation>
    <scope>NUCLEOTIDE SEQUENCE</scope>
    <source>
        <strain evidence="2">CBS 342.82</strain>
    </source>
</reference>
<dbReference type="OrthoDB" id="4521980at2759"/>
<gene>
    <name evidence="2" type="ORF">K489DRAFT_376111</name>
</gene>
<dbReference type="AlphaFoldDB" id="A0A6J3MLT8"/>
<evidence type="ECO:0000313" key="1">
    <source>
        <dbReference type="Proteomes" id="UP000504637"/>
    </source>
</evidence>
<evidence type="ECO:0000313" key="2">
    <source>
        <dbReference type="RefSeq" id="XP_033464988.1"/>
    </source>
</evidence>
<protein>
    <submittedName>
        <fullName evidence="2">Uncharacterized protein</fullName>
    </submittedName>
</protein>
<dbReference type="GeneID" id="54361640"/>
<organism evidence="2">
    <name type="scientific">Dissoconium aciculare CBS 342.82</name>
    <dbReference type="NCBI Taxonomy" id="1314786"/>
    <lineage>
        <taxon>Eukaryota</taxon>
        <taxon>Fungi</taxon>
        <taxon>Dikarya</taxon>
        <taxon>Ascomycota</taxon>
        <taxon>Pezizomycotina</taxon>
        <taxon>Dothideomycetes</taxon>
        <taxon>Dothideomycetidae</taxon>
        <taxon>Mycosphaerellales</taxon>
        <taxon>Dissoconiaceae</taxon>
        <taxon>Dissoconium</taxon>
    </lineage>
</organism>
<sequence length="139" mass="16153">MIQSKDMRRPETIQWDLPISASDFEILKKGCKPRSMDDRWSVRPTYLRESHAYSISWTRSWTGDPHYTLIIVRNLSSRKGPVIESMIYESFTQSDIDITAEMAKQEVICLSRNMLGCEIKAFPEIDEDQVFSYPLDPAD</sequence>